<dbReference type="eggNOG" id="ENOG502RI7R">
    <property type="taxonomic scope" value="Eukaryota"/>
</dbReference>
<dbReference type="AlphaFoldDB" id="F1A3Q6"/>
<dbReference type="Proteomes" id="UP000001064">
    <property type="component" value="Unassembled WGS sequence"/>
</dbReference>
<protein>
    <submittedName>
        <fullName evidence="2">Uncharacterized protein</fullName>
    </submittedName>
</protein>
<accession>F1A3Q6</accession>
<evidence type="ECO:0000256" key="1">
    <source>
        <dbReference type="SAM" id="Phobius"/>
    </source>
</evidence>
<dbReference type="KEGG" id="dpp:DICPUDRAFT_159278"/>
<name>F1A3Q6_DICPU</name>
<evidence type="ECO:0000313" key="3">
    <source>
        <dbReference type="Proteomes" id="UP000001064"/>
    </source>
</evidence>
<dbReference type="InParanoid" id="F1A3Q6"/>
<keyword evidence="1" id="KW-0472">Membrane</keyword>
<dbReference type="RefSeq" id="XP_003294297.1">
    <property type="nucleotide sequence ID" value="XM_003294249.1"/>
</dbReference>
<dbReference type="GeneID" id="10506453"/>
<organism evidence="2 3">
    <name type="scientific">Dictyostelium purpureum</name>
    <name type="common">Slime mold</name>
    <dbReference type="NCBI Taxonomy" id="5786"/>
    <lineage>
        <taxon>Eukaryota</taxon>
        <taxon>Amoebozoa</taxon>
        <taxon>Evosea</taxon>
        <taxon>Eumycetozoa</taxon>
        <taxon>Dictyostelia</taxon>
        <taxon>Dictyosteliales</taxon>
        <taxon>Dictyosteliaceae</taxon>
        <taxon>Dictyostelium</taxon>
    </lineage>
</organism>
<keyword evidence="3" id="KW-1185">Reference proteome</keyword>
<gene>
    <name evidence="2" type="ORF">DICPUDRAFT_159278</name>
</gene>
<dbReference type="PANTHER" id="PTHR34286:SF1">
    <property type="entry name" value="TRANSMEMBRANE PROTEIN"/>
    <property type="match status" value="1"/>
</dbReference>
<dbReference type="EMBL" id="GL871471">
    <property type="protein sequence ID" value="EGC29175.1"/>
    <property type="molecule type" value="Genomic_DNA"/>
</dbReference>
<dbReference type="OMA" id="GGYWCVK"/>
<feature type="transmembrane region" description="Helical" evidence="1">
    <location>
        <begin position="32"/>
        <end position="50"/>
    </location>
</feature>
<sequence>MGAQPRYQYPKTIYTTPGGYWCVKPLGYKRNFTTAIVGVAVTLGIAFIIGSRIERRPLTGHPCAPIPPTQHVNKYREVDDPYYSTKVANKQ</sequence>
<dbReference type="OrthoDB" id="15824at2759"/>
<reference evidence="3" key="1">
    <citation type="journal article" date="2011" name="Genome Biol.">
        <title>Comparative genomics of the social amoebae Dictyostelium discoideum and Dictyostelium purpureum.</title>
        <authorList>
            <consortium name="US DOE Joint Genome Institute (JGI-PGF)"/>
            <person name="Sucgang R."/>
            <person name="Kuo A."/>
            <person name="Tian X."/>
            <person name="Salerno W."/>
            <person name="Parikh A."/>
            <person name="Feasley C.L."/>
            <person name="Dalin E."/>
            <person name="Tu H."/>
            <person name="Huang E."/>
            <person name="Barry K."/>
            <person name="Lindquist E."/>
            <person name="Shapiro H."/>
            <person name="Bruce D."/>
            <person name="Schmutz J."/>
            <person name="Salamov A."/>
            <person name="Fey P."/>
            <person name="Gaudet P."/>
            <person name="Anjard C."/>
            <person name="Babu M.M."/>
            <person name="Basu S."/>
            <person name="Bushmanova Y."/>
            <person name="van der Wel H."/>
            <person name="Katoh-Kurasawa M."/>
            <person name="Dinh C."/>
            <person name="Coutinho P.M."/>
            <person name="Saito T."/>
            <person name="Elias M."/>
            <person name="Schaap P."/>
            <person name="Kay R.R."/>
            <person name="Henrissat B."/>
            <person name="Eichinger L."/>
            <person name="Rivero F."/>
            <person name="Putnam N.H."/>
            <person name="West C.M."/>
            <person name="Loomis W.F."/>
            <person name="Chisholm R.L."/>
            <person name="Shaulsky G."/>
            <person name="Strassmann J.E."/>
            <person name="Queller D.C."/>
            <person name="Kuspa A."/>
            <person name="Grigoriev I.V."/>
        </authorList>
    </citation>
    <scope>NUCLEOTIDE SEQUENCE [LARGE SCALE GENOMIC DNA]</scope>
    <source>
        <strain evidence="3">QSDP1</strain>
    </source>
</reference>
<keyword evidence="1" id="KW-1133">Transmembrane helix</keyword>
<evidence type="ECO:0000313" key="2">
    <source>
        <dbReference type="EMBL" id="EGC29175.1"/>
    </source>
</evidence>
<dbReference type="VEuPathDB" id="AmoebaDB:DICPUDRAFT_159278"/>
<proteinExistence type="predicted"/>
<dbReference type="PANTHER" id="PTHR34286">
    <property type="entry name" value="TRANSMEMBRANE PROTEIN"/>
    <property type="match status" value="1"/>
</dbReference>
<keyword evidence="1" id="KW-0812">Transmembrane</keyword>